<protein>
    <submittedName>
        <fullName evidence="11">CusA/CzcA family heavy metal efflux RND transporter</fullName>
    </submittedName>
</protein>
<dbReference type="RefSeq" id="WP_025604708.1">
    <property type="nucleotide sequence ID" value="NZ_CP021235.1"/>
</dbReference>
<feature type="transmembrane region" description="Helical" evidence="10">
    <location>
        <begin position="900"/>
        <end position="919"/>
    </location>
</feature>
<dbReference type="GO" id="GO:0005886">
    <property type="term" value="C:plasma membrane"/>
    <property type="evidence" value="ECO:0007669"/>
    <property type="project" value="UniProtKB-SubCell"/>
</dbReference>
<evidence type="ECO:0000256" key="1">
    <source>
        <dbReference type="ARBA" id="ARBA00004651"/>
    </source>
</evidence>
<evidence type="ECO:0000256" key="3">
    <source>
        <dbReference type="ARBA" id="ARBA00010942"/>
    </source>
</evidence>
<dbReference type="KEGG" id="pact:CA264_03685"/>
<evidence type="ECO:0000256" key="2">
    <source>
        <dbReference type="ARBA" id="ARBA00007613"/>
    </source>
</evidence>
<feature type="coiled-coil region" evidence="9">
    <location>
        <begin position="1373"/>
        <end position="1436"/>
    </location>
</feature>
<dbReference type="PRINTS" id="PR00702">
    <property type="entry name" value="ACRIFLAVINRP"/>
</dbReference>
<evidence type="ECO:0000256" key="6">
    <source>
        <dbReference type="ARBA" id="ARBA00022692"/>
    </source>
</evidence>
<dbReference type="GO" id="GO:0015562">
    <property type="term" value="F:efflux transmembrane transporter activity"/>
    <property type="evidence" value="ECO:0007669"/>
    <property type="project" value="InterPro"/>
</dbReference>
<dbReference type="SUPFAM" id="SSF82866">
    <property type="entry name" value="Multidrug efflux transporter AcrB transmembrane domain"/>
    <property type="match status" value="2"/>
</dbReference>
<accession>A0A1X9YP28</accession>
<name>A0A1X9YP28_9BACT</name>
<dbReference type="GO" id="GO:0008324">
    <property type="term" value="F:monoatomic cation transmembrane transporter activity"/>
    <property type="evidence" value="ECO:0007669"/>
    <property type="project" value="InterPro"/>
</dbReference>
<feature type="transmembrane region" description="Helical" evidence="10">
    <location>
        <begin position="971"/>
        <end position="992"/>
    </location>
</feature>
<evidence type="ECO:0000256" key="10">
    <source>
        <dbReference type="SAM" id="Phobius"/>
    </source>
</evidence>
<keyword evidence="9" id="KW-0175">Coiled coil</keyword>
<dbReference type="Pfam" id="PF02321">
    <property type="entry name" value="OEP"/>
    <property type="match status" value="1"/>
</dbReference>
<dbReference type="InterPro" id="IPR004763">
    <property type="entry name" value="CusA-like"/>
</dbReference>
<dbReference type="STRING" id="709015.GCA_000472485_00731"/>
<feature type="transmembrane region" description="Helical" evidence="10">
    <location>
        <begin position="480"/>
        <end position="503"/>
    </location>
</feature>
<dbReference type="Gene3D" id="3.30.70.1320">
    <property type="entry name" value="Multidrug efflux transporter AcrB pore domain like"/>
    <property type="match status" value="1"/>
</dbReference>
<comment type="subcellular location">
    <subcellularLocation>
        <location evidence="1">Cell membrane</location>
        <topology evidence="1">Multi-pass membrane protein</topology>
    </subcellularLocation>
</comment>
<feature type="transmembrane region" description="Helical" evidence="10">
    <location>
        <begin position="925"/>
        <end position="950"/>
    </location>
</feature>
<dbReference type="Pfam" id="PF00873">
    <property type="entry name" value="ACR_tran"/>
    <property type="match status" value="1"/>
</dbReference>
<evidence type="ECO:0000313" key="12">
    <source>
        <dbReference type="Proteomes" id="UP000266292"/>
    </source>
</evidence>
<keyword evidence="8 10" id="KW-0472">Membrane</keyword>
<organism evidence="11 12">
    <name type="scientific">Pontibacter actiniarum</name>
    <dbReference type="NCBI Taxonomy" id="323450"/>
    <lineage>
        <taxon>Bacteria</taxon>
        <taxon>Pseudomonadati</taxon>
        <taxon>Bacteroidota</taxon>
        <taxon>Cytophagia</taxon>
        <taxon>Cytophagales</taxon>
        <taxon>Hymenobacteraceae</taxon>
        <taxon>Pontibacter</taxon>
    </lineage>
</organism>
<dbReference type="PANTHER" id="PTHR32063">
    <property type="match status" value="1"/>
</dbReference>
<dbReference type="Gene3D" id="1.20.1600.10">
    <property type="entry name" value="Outer membrane efflux proteins (OEP)"/>
    <property type="match status" value="1"/>
</dbReference>
<evidence type="ECO:0000256" key="8">
    <source>
        <dbReference type="ARBA" id="ARBA00023136"/>
    </source>
</evidence>
<proteinExistence type="inferred from homology"/>
<keyword evidence="4" id="KW-0813">Transport</keyword>
<dbReference type="SUPFAM" id="SSF82714">
    <property type="entry name" value="Multidrug efflux transporter AcrB TolC docking domain, DN and DC subdomains"/>
    <property type="match status" value="2"/>
</dbReference>
<feature type="transmembrane region" description="Helical" evidence="10">
    <location>
        <begin position="538"/>
        <end position="557"/>
    </location>
</feature>
<dbReference type="InterPro" id="IPR001036">
    <property type="entry name" value="Acrflvin-R"/>
</dbReference>
<keyword evidence="12" id="KW-1185">Reference proteome</keyword>
<feature type="transmembrane region" description="Helical" evidence="10">
    <location>
        <begin position="341"/>
        <end position="360"/>
    </location>
</feature>
<keyword evidence="7 10" id="KW-1133">Transmembrane helix</keyword>
<dbReference type="GO" id="GO:0042910">
    <property type="term" value="F:xenobiotic transmembrane transporter activity"/>
    <property type="evidence" value="ECO:0007669"/>
    <property type="project" value="TreeGrafter"/>
</dbReference>
<dbReference type="Gene3D" id="3.30.2090.10">
    <property type="entry name" value="Multidrug efflux transporter AcrB TolC docking domain, DN and DC subdomains"/>
    <property type="match status" value="2"/>
</dbReference>
<feature type="transmembrane region" description="Helical" evidence="10">
    <location>
        <begin position="393"/>
        <end position="416"/>
    </location>
</feature>
<dbReference type="Proteomes" id="UP000266292">
    <property type="component" value="Chromosome"/>
</dbReference>
<feature type="transmembrane region" description="Helical" evidence="10">
    <location>
        <begin position="367"/>
        <end position="387"/>
    </location>
</feature>
<feature type="transmembrane region" description="Helical" evidence="10">
    <location>
        <begin position="1041"/>
        <end position="1058"/>
    </location>
</feature>
<dbReference type="SUPFAM" id="SSF56954">
    <property type="entry name" value="Outer membrane efflux proteins (OEP)"/>
    <property type="match status" value="1"/>
</dbReference>
<dbReference type="NCBIfam" id="TIGR00914">
    <property type="entry name" value="2A0601"/>
    <property type="match status" value="1"/>
</dbReference>
<evidence type="ECO:0000256" key="7">
    <source>
        <dbReference type="ARBA" id="ARBA00022989"/>
    </source>
</evidence>
<sequence length="1458" mass="160277">MFDKIISFSIKNKLVIGLFVLALIGWGTYSLNRIPLDAVPDITNNQVQVITQAPDLATQEVEQFITYPMETAMSFIPDVEEIRSISRFGLSVITIVFEEDVDPYLARQLVSEQIKTASENIPEGFGTPQLAPMVTGLSEIYQYTLVEEEGYDTVYSPMELRSIQDWIVKRQLAGVPGVAEVSSFGGYLKQYEVAIDPEKLRSYHLTVADVYRAIAQNNQNTGGSYIERANTAYFIRGEGMVSSLDDIRSVLIRNVNGTPILVGDVAKVQFGHATRFGAITRNGEGETVGGLVLMLKGENSYQVTQAVKERMAQIQKSLPEGIHIDPFLDRSSLIDRAIATVTRNLVEGGLIVVFVLVLLLGNWRAGLVVASVIPLSMLFALGMMHVFGVSANLMSLGAIDFGLIVDGAVIIVEAIIHRLYGSFNGQRLTQNEMDAQVGAASRHIRKSAAFGEIIILIVYLPILALVGIEGKMFGPMAQTVSFAILGAFILSLTYVPMMSALVLKKKIVVKRNISDKIMDFFHRLYEPVIRFALGAKKMVLLVAVLIFAASLVVFSRMGGEFIPQLDEGDIAAHQILPTGTSIRQMVAVSKKIQDRLMHDFPEVKEVVTKIGTSEIPTDPMAMELADIIIVMKDKEEWVSATSREEMFEKMEAVINSVPGVGTEFTQPIQMRFNELITGVRQDIAVKIYGEDLDVLFRKGNEANELISRIEGVGGTVVEQLTGLPQIQINYDRGKMAQYGLAVEDVNTAINTAFAGGTAGVVFEGERRFDLVVRFQESFRQEIDNVRDMYIPLPSGGQVPVKEVANIRFEEAPAQISRDNAQRRIVVGVNTRNRDVESVVQDIQQVLDEQLELPPGYYITYGGQFENLIEATQRLSVAVPAALLLILVLLFFTFGSMKQALLIFTAVPMSAIGGILALWLRGMPFSISAGVGFIALFGVAVLNGIVLLSEFNSLKKEGVKDIRERILKGTHTRLRPVIMTASVASLGFLPMALSTSAGAEVQQPLATVVIGGLVTATLLTLVVLPILYYYLERGFRPKAQPAALLLLMGAGLLCSLQPAKAQEAAGKVQVLSLEQAIQAALANYPGLEQAELQVAQQRALQSTAYDFGRTSLYHQREETNGDELKGVASFGVQQQLDFPTTYLRKAQYRQEQLEQSIKYSQMTANELVAGVSQAYSAWLLAESRLRIAGQLDSTYQRFAAAARLRFETGETGKLEALSAASQAKRIALRYAQASADYKAATQRLKTWMNTDAAIASGGAGLYKFAGAFTLNEGVLQQNPAIAYHAQGLDVAAAAYKVERSQFLPQINLGYSDQTVNGQEGFYLYRLGLDIPLLSFFAQKGRTQAARIQRTIAEKQLEEQTLALRREWAAAVAALEKAQAALSFYEKEGLQLAEEQERTAGFGYREGAVDYIAYIQSLDQATQLREEYLQSLQQYNLAIIELNRLAGDLSGIYQLSEINK</sequence>
<dbReference type="OrthoDB" id="636130at2"/>
<keyword evidence="6 10" id="KW-0812">Transmembrane</keyword>
<feature type="transmembrane region" description="Helical" evidence="10">
    <location>
        <begin position="874"/>
        <end position="893"/>
    </location>
</feature>
<dbReference type="InterPro" id="IPR003423">
    <property type="entry name" value="OMP_efflux"/>
</dbReference>
<gene>
    <name evidence="11" type="ORF">CA264_03685</name>
</gene>
<reference evidence="12" key="1">
    <citation type="submission" date="2017-05" db="EMBL/GenBank/DDBJ databases">
        <authorList>
            <person name="Ray J."/>
            <person name="Price M."/>
            <person name="Deutschbauer A."/>
        </authorList>
    </citation>
    <scope>NUCLEOTIDE SEQUENCE [LARGE SCALE GENOMIC DNA]</scope>
    <source>
        <strain evidence="12">DSM 19842</strain>
    </source>
</reference>
<dbReference type="EMBL" id="CP021235">
    <property type="protein sequence ID" value="ARS34619.1"/>
    <property type="molecule type" value="Genomic_DNA"/>
</dbReference>
<evidence type="ECO:0000256" key="5">
    <source>
        <dbReference type="ARBA" id="ARBA00022475"/>
    </source>
</evidence>
<comment type="similarity">
    <text evidence="3">Belongs to the resistance-nodulation-cell division (RND) (TC 2.A.6) family.</text>
</comment>
<keyword evidence="5" id="KW-1003">Cell membrane</keyword>
<evidence type="ECO:0000256" key="9">
    <source>
        <dbReference type="SAM" id="Coils"/>
    </source>
</evidence>
<dbReference type="PANTHER" id="PTHR32063:SF24">
    <property type="entry name" value="CATION EFFLUX SYSTEM (ACRB_ACRD_ACRF FAMILY)"/>
    <property type="match status" value="1"/>
</dbReference>
<evidence type="ECO:0000256" key="4">
    <source>
        <dbReference type="ARBA" id="ARBA00022448"/>
    </source>
</evidence>
<dbReference type="Gene3D" id="3.30.70.1430">
    <property type="entry name" value="Multidrug efflux transporter AcrB pore domain"/>
    <property type="match status" value="2"/>
</dbReference>
<dbReference type="InterPro" id="IPR027463">
    <property type="entry name" value="AcrB_DN_DC_subdom"/>
</dbReference>
<feature type="transmembrane region" description="Helical" evidence="10">
    <location>
        <begin position="1004"/>
        <end position="1029"/>
    </location>
</feature>
<comment type="similarity">
    <text evidence="2">Belongs to the outer membrane factor (OMF) (TC 1.B.17) family.</text>
</comment>
<dbReference type="Gene3D" id="1.20.1640.10">
    <property type="entry name" value="Multidrug efflux transporter AcrB transmembrane domain"/>
    <property type="match status" value="2"/>
</dbReference>
<dbReference type="Gene3D" id="3.30.70.1440">
    <property type="entry name" value="Multidrug efflux transporter AcrB pore domain"/>
    <property type="match status" value="1"/>
</dbReference>
<dbReference type="SUPFAM" id="SSF82693">
    <property type="entry name" value="Multidrug efflux transporter AcrB pore domain, PN1, PN2, PC1 and PC2 subdomains"/>
    <property type="match status" value="3"/>
</dbReference>
<evidence type="ECO:0000313" key="11">
    <source>
        <dbReference type="EMBL" id="ARS34619.1"/>
    </source>
</evidence>
<feature type="transmembrane region" description="Helical" evidence="10">
    <location>
        <begin position="449"/>
        <end position="468"/>
    </location>
</feature>